<feature type="region of interest" description="Disordered" evidence="5">
    <location>
        <begin position="159"/>
        <end position="330"/>
    </location>
</feature>
<accession>A0AAI9Y629</accession>
<dbReference type="InterPro" id="IPR050618">
    <property type="entry name" value="Ubq-SigPath_Reg"/>
</dbReference>
<evidence type="ECO:0000256" key="2">
    <source>
        <dbReference type="ARBA" id="ARBA00022692"/>
    </source>
</evidence>
<evidence type="ECO:0000313" key="8">
    <source>
        <dbReference type="Proteomes" id="UP001239213"/>
    </source>
</evidence>
<dbReference type="PANTHER" id="PTHR12864">
    <property type="entry name" value="RAN BINDING PROTEIN 9-RELATED"/>
    <property type="match status" value="1"/>
</dbReference>
<evidence type="ECO:0000313" key="7">
    <source>
        <dbReference type="EMBL" id="KAK1475201.1"/>
    </source>
</evidence>
<protein>
    <submittedName>
        <fullName evidence="7">SPRY domain-containing protein</fullName>
    </submittedName>
</protein>
<evidence type="ECO:0000256" key="1">
    <source>
        <dbReference type="ARBA" id="ARBA00004370"/>
    </source>
</evidence>
<keyword evidence="4" id="KW-0472">Membrane</keyword>
<evidence type="ECO:0000256" key="5">
    <source>
        <dbReference type="SAM" id="MobiDB-lite"/>
    </source>
</evidence>
<dbReference type="GO" id="GO:0016020">
    <property type="term" value="C:membrane"/>
    <property type="evidence" value="ECO:0007669"/>
    <property type="project" value="UniProtKB-SubCell"/>
</dbReference>
<dbReference type="Pfam" id="PF00622">
    <property type="entry name" value="SPRY"/>
    <property type="match status" value="1"/>
</dbReference>
<evidence type="ECO:0000256" key="3">
    <source>
        <dbReference type="ARBA" id="ARBA00022989"/>
    </source>
</evidence>
<evidence type="ECO:0000256" key="4">
    <source>
        <dbReference type="ARBA" id="ARBA00023136"/>
    </source>
</evidence>
<comment type="subcellular location">
    <subcellularLocation>
        <location evidence="1">Membrane</location>
    </subcellularLocation>
</comment>
<dbReference type="Gene3D" id="2.60.120.920">
    <property type="match status" value="1"/>
</dbReference>
<keyword evidence="2" id="KW-0812">Transmembrane</keyword>
<dbReference type="InterPro" id="IPR003877">
    <property type="entry name" value="SPRY_dom"/>
</dbReference>
<proteinExistence type="predicted"/>
<organism evidence="7 8">
    <name type="scientific">Colletotrichum cuscutae</name>
    <dbReference type="NCBI Taxonomy" id="1209917"/>
    <lineage>
        <taxon>Eukaryota</taxon>
        <taxon>Fungi</taxon>
        <taxon>Dikarya</taxon>
        <taxon>Ascomycota</taxon>
        <taxon>Pezizomycotina</taxon>
        <taxon>Sordariomycetes</taxon>
        <taxon>Hypocreomycetidae</taxon>
        <taxon>Glomerellales</taxon>
        <taxon>Glomerellaceae</taxon>
        <taxon>Colletotrichum</taxon>
        <taxon>Colletotrichum acutatum species complex</taxon>
    </lineage>
</organism>
<feature type="compositionally biased region" description="Pro residues" evidence="5">
    <location>
        <begin position="197"/>
        <end position="206"/>
    </location>
</feature>
<reference evidence="7" key="1">
    <citation type="submission" date="2016-11" db="EMBL/GenBank/DDBJ databases">
        <title>The genome sequence of Colletotrichum cuscutae.</title>
        <authorList>
            <person name="Baroncelli R."/>
        </authorList>
    </citation>
    <scope>NUCLEOTIDE SEQUENCE</scope>
    <source>
        <strain evidence="7">IMI 304802</strain>
    </source>
</reference>
<dbReference type="CDD" id="cd12910">
    <property type="entry name" value="SPRY_SSH4_like"/>
    <property type="match status" value="1"/>
</dbReference>
<dbReference type="SUPFAM" id="SSF49899">
    <property type="entry name" value="Concanavalin A-like lectins/glucanases"/>
    <property type="match status" value="1"/>
</dbReference>
<dbReference type="InterPro" id="IPR043136">
    <property type="entry name" value="B30.2/SPRY_sf"/>
</dbReference>
<keyword evidence="8" id="KW-1185">Reference proteome</keyword>
<gene>
    <name evidence="7" type="ORF">CCUS01_16908</name>
</gene>
<comment type="caution">
    <text evidence="7">The sequence shown here is derived from an EMBL/GenBank/DDBJ whole genome shotgun (WGS) entry which is preliminary data.</text>
</comment>
<dbReference type="InterPro" id="IPR035780">
    <property type="entry name" value="SPRY_Ssh4-like"/>
</dbReference>
<feature type="domain" description="SPRY" evidence="6">
    <location>
        <begin position="414"/>
        <end position="506"/>
    </location>
</feature>
<keyword evidence="3" id="KW-1133">Transmembrane helix</keyword>
<evidence type="ECO:0000259" key="6">
    <source>
        <dbReference type="Pfam" id="PF00622"/>
    </source>
</evidence>
<dbReference type="Proteomes" id="UP001239213">
    <property type="component" value="Unassembled WGS sequence"/>
</dbReference>
<dbReference type="AlphaFoldDB" id="A0AAI9Y629"/>
<name>A0AAI9Y629_9PEZI</name>
<sequence>MVLSSSLGEPVSLPTLESRHLLLPPKENTATFVLLHINASPAPVAHHRCISPTSPATLDKFSIPATSCTFANSHPHSSGSHCFRFPTALPTQAQAQAQFRRQGAHTPRDTLRNIYYPSDSPHLFRKHNEPREIRHQTNCIKSPKTFFCPRPPQFLKMCFGSKADKDDSPAPRPAQRPSSLQQQDTKMTGSNQQQPQYAPPAGPPPSQTYAAPSGPPPGRAGEFAPPSGPPPSHGGYAPPSGPPPSHQQSEYAPPPGPPPARSDYTAPPLGPPPSHNDYTAPPSGPPPSESKKHDWETAVPDTTLFPPPPAFFSGFDRSPANNSTEQEAEAGEAWVAQYPLVKPINLDASALEALRTHRIWLLQPQGFRGTMAQPVSGKWEVTTQRNAPDSTIIGYPPLYSVKHNSPLATGKPFKVYYEVKIRGSASEVDLALGFTALPYPNFRLPGWHRGSLGVHGDDGHKYINDRWGGKSFTTPFQPGETLGIGMSFTAQGGRMSVEIFFTRDGRLSGSWNLHEEGDSEQDLPVNGLEGYHDLSCAIGTFSKNEYDIIFDPELWKYRP</sequence>
<dbReference type="InterPro" id="IPR013320">
    <property type="entry name" value="ConA-like_dom_sf"/>
</dbReference>
<dbReference type="EMBL" id="MPDP01000150">
    <property type="protein sequence ID" value="KAK1475201.1"/>
    <property type="molecule type" value="Genomic_DNA"/>
</dbReference>
<feature type="compositionally biased region" description="Polar residues" evidence="5">
    <location>
        <begin position="180"/>
        <end position="191"/>
    </location>
</feature>